<dbReference type="InParanoid" id="A0A177C0K3"/>
<keyword evidence="3" id="KW-1185">Reference proteome</keyword>
<gene>
    <name evidence="2" type="ORF">CC84DRAFT_1180102</name>
</gene>
<evidence type="ECO:0000256" key="1">
    <source>
        <dbReference type="SAM" id="MobiDB-lite"/>
    </source>
</evidence>
<sequence>MPTAGMIRTGSFSKGLYCGYCVVLFQRTSVMSLKGGGAYKFEHVVLGGACQDIGTVSGFRKNLHKSIGISISKTVQFLADNPYCGDSLQIALVELECDGQNARRRRRSHLYEEYVAWHSSEFNQYDPIPYEPNSEDGEIDEEMVVADLVNLPLQAVGPRIFATEVSDVVTGPATITPPAENLDSEKDRKDPSAENPGSVCWDELFASTEDPSMQLKNCDHRFHKVCLET</sequence>
<dbReference type="Proteomes" id="UP000077069">
    <property type="component" value="Unassembled WGS sequence"/>
</dbReference>
<accession>A0A177C0K3</accession>
<dbReference type="RefSeq" id="XP_018031380.1">
    <property type="nucleotide sequence ID" value="XM_018180455.1"/>
</dbReference>
<dbReference type="GeneID" id="28763941"/>
<dbReference type="AlphaFoldDB" id="A0A177C0K3"/>
<dbReference type="OrthoDB" id="8062037at2759"/>
<feature type="compositionally biased region" description="Basic and acidic residues" evidence="1">
    <location>
        <begin position="183"/>
        <end position="192"/>
    </location>
</feature>
<name>A0A177C0K3_9PLEO</name>
<protein>
    <submittedName>
        <fullName evidence="2">Uncharacterized protein</fullName>
    </submittedName>
</protein>
<feature type="region of interest" description="Disordered" evidence="1">
    <location>
        <begin position="171"/>
        <end position="198"/>
    </location>
</feature>
<evidence type="ECO:0000313" key="3">
    <source>
        <dbReference type="Proteomes" id="UP000077069"/>
    </source>
</evidence>
<evidence type="ECO:0000313" key="2">
    <source>
        <dbReference type="EMBL" id="OAG01015.1"/>
    </source>
</evidence>
<organism evidence="2 3">
    <name type="scientific">Paraphaeosphaeria sporulosa</name>
    <dbReference type="NCBI Taxonomy" id="1460663"/>
    <lineage>
        <taxon>Eukaryota</taxon>
        <taxon>Fungi</taxon>
        <taxon>Dikarya</taxon>
        <taxon>Ascomycota</taxon>
        <taxon>Pezizomycotina</taxon>
        <taxon>Dothideomycetes</taxon>
        <taxon>Pleosporomycetidae</taxon>
        <taxon>Pleosporales</taxon>
        <taxon>Massarineae</taxon>
        <taxon>Didymosphaeriaceae</taxon>
        <taxon>Paraphaeosphaeria</taxon>
    </lineage>
</organism>
<dbReference type="EMBL" id="KV441558">
    <property type="protein sequence ID" value="OAG01015.1"/>
    <property type="molecule type" value="Genomic_DNA"/>
</dbReference>
<proteinExistence type="predicted"/>
<reference evidence="2 3" key="1">
    <citation type="submission" date="2016-05" db="EMBL/GenBank/DDBJ databases">
        <title>Comparative analysis of secretome profiles of manganese(II)-oxidizing ascomycete fungi.</title>
        <authorList>
            <consortium name="DOE Joint Genome Institute"/>
            <person name="Zeiner C.A."/>
            <person name="Purvine S.O."/>
            <person name="Zink E.M."/>
            <person name="Wu S."/>
            <person name="Pasa-Tolic L."/>
            <person name="Chaput D.L."/>
            <person name="Haridas S."/>
            <person name="Grigoriev I.V."/>
            <person name="Santelli C.M."/>
            <person name="Hansel C.M."/>
        </authorList>
    </citation>
    <scope>NUCLEOTIDE SEQUENCE [LARGE SCALE GENOMIC DNA]</scope>
    <source>
        <strain evidence="2 3">AP3s5-JAC2a</strain>
    </source>
</reference>